<gene>
    <name evidence="2" type="ORF">Tco025E_03050</name>
</gene>
<evidence type="ECO:0000313" key="3">
    <source>
        <dbReference type="Proteomes" id="UP000284403"/>
    </source>
</evidence>
<feature type="compositionally biased region" description="Basic and acidic residues" evidence="1">
    <location>
        <begin position="227"/>
        <end position="236"/>
    </location>
</feature>
<dbReference type="EMBL" id="MKKU01000135">
    <property type="protein sequence ID" value="RNF22563.1"/>
    <property type="molecule type" value="Genomic_DNA"/>
</dbReference>
<dbReference type="OrthoDB" id="267637at2759"/>
<dbReference type="Proteomes" id="UP000284403">
    <property type="component" value="Unassembled WGS sequence"/>
</dbReference>
<reference evidence="2 3" key="1">
    <citation type="journal article" date="2018" name="BMC Genomics">
        <title>Genomic comparison of Trypanosoma conorhini and Trypanosoma rangeli to Trypanosoma cruzi strains of high and low virulence.</title>
        <authorList>
            <person name="Bradwell K.R."/>
            <person name="Koparde V.N."/>
            <person name="Matveyev A.V."/>
            <person name="Serrano M.G."/>
            <person name="Alves J.M."/>
            <person name="Parikh H."/>
            <person name="Huang B."/>
            <person name="Lee V."/>
            <person name="Espinosa-Alvarez O."/>
            <person name="Ortiz P.A."/>
            <person name="Costa-Martins A.G."/>
            <person name="Teixeira M.M."/>
            <person name="Buck G.A."/>
        </authorList>
    </citation>
    <scope>NUCLEOTIDE SEQUENCE [LARGE SCALE GENOMIC DNA]</scope>
    <source>
        <strain evidence="2 3">025E</strain>
    </source>
</reference>
<feature type="compositionally biased region" description="Low complexity" evidence="1">
    <location>
        <begin position="245"/>
        <end position="257"/>
    </location>
</feature>
<sequence>MRLSIARRASRGSVKRPPTIPYTASSPFVANLEKRKGVRSLKAVSLVSRVASAVLQKIIPTSHTPPKYGEILREVPYHVQNRVVAFFSIHSSYCDHVFGVAHGQCIRFTRGPWMNEVAIVVGVRGGILWILSRGGPEVAHPLYDIEQHAWNKVEPDSALLVRFREGLEEARKDVELDYNPEQREFLQRAPDLYAEVVDDDVDGGEELDTTELGWNSPSAGGIAGDDGVGHVDEGESSRAPPNIVGNETTNNTNRNGGLSTAKSRIILVPQLLQVTDDLGWAGEGVVTVNGGGVKSFSASLSASVLL</sequence>
<dbReference type="AlphaFoldDB" id="A0A3R7PN79"/>
<dbReference type="RefSeq" id="XP_029229881.1">
    <property type="nucleotide sequence ID" value="XM_029369972.1"/>
</dbReference>
<proteinExistence type="predicted"/>
<evidence type="ECO:0000256" key="1">
    <source>
        <dbReference type="SAM" id="MobiDB-lite"/>
    </source>
</evidence>
<name>A0A3R7PN79_9TRYP</name>
<protein>
    <submittedName>
        <fullName evidence="2">Uncharacterized protein</fullName>
    </submittedName>
</protein>
<feature type="region of interest" description="Disordered" evidence="1">
    <location>
        <begin position="209"/>
        <end position="257"/>
    </location>
</feature>
<evidence type="ECO:0000313" key="2">
    <source>
        <dbReference type="EMBL" id="RNF22563.1"/>
    </source>
</evidence>
<organism evidence="2 3">
    <name type="scientific">Trypanosoma conorhini</name>
    <dbReference type="NCBI Taxonomy" id="83891"/>
    <lineage>
        <taxon>Eukaryota</taxon>
        <taxon>Discoba</taxon>
        <taxon>Euglenozoa</taxon>
        <taxon>Kinetoplastea</taxon>
        <taxon>Metakinetoplastina</taxon>
        <taxon>Trypanosomatida</taxon>
        <taxon>Trypanosomatidae</taxon>
        <taxon>Trypanosoma</taxon>
    </lineage>
</organism>
<comment type="caution">
    <text evidence="2">The sequence shown here is derived from an EMBL/GenBank/DDBJ whole genome shotgun (WGS) entry which is preliminary data.</text>
</comment>
<dbReference type="GeneID" id="40316661"/>
<accession>A0A3R7PN79</accession>
<keyword evidence="3" id="KW-1185">Reference proteome</keyword>